<dbReference type="AlphaFoldDB" id="A0A8T1F660"/>
<comment type="caution">
    <text evidence="4">The sequence shown here is derived from an EMBL/GenBank/DDBJ whole genome shotgun (WGS) entry which is preliminary data.</text>
</comment>
<dbReference type="Proteomes" id="UP000774804">
    <property type="component" value="Unassembled WGS sequence"/>
</dbReference>
<dbReference type="Proteomes" id="UP000735874">
    <property type="component" value="Unassembled WGS sequence"/>
</dbReference>
<proteinExistence type="predicted"/>
<dbReference type="EMBL" id="RCMI01001063">
    <property type="protein sequence ID" value="KAG2891503.1"/>
    <property type="molecule type" value="Genomic_DNA"/>
</dbReference>
<dbReference type="EMBL" id="RCML01001046">
    <property type="protein sequence ID" value="KAG2966086.1"/>
    <property type="molecule type" value="Genomic_DNA"/>
</dbReference>
<evidence type="ECO:0000313" key="6">
    <source>
        <dbReference type="Proteomes" id="UP000697107"/>
    </source>
</evidence>
<gene>
    <name evidence="1" type="ORF">PC113_g19637</name>
    <name evidence="2" type="ORF">PC115_g19185</name>
    <name evidence="3" type="ORF">PC117_g21380</name>
    <name evidence="4" type="ORF">PC118_g19368</name>
    <name evidence="5" type="ORF">PC129_g16470</name>
</gene>
<evidence type="ECO:0000313" key="1">
    <source>
        <dbReference type="EMBL" id="KAG2838612.1"/>
    </source>
</evidence>
<dbReference type="EMBL" id="RCMG01001027">
    <property type="protein sequence ID" value="KAG2838612.1"/>
    <property type="molecule type" value="Genomic_DNA"/>
</dbReference>
<evidence type="ECO:0000313" key="2">
    <source>
        <dbReference type="EMBL" id="KAG2891503.1"/>
    </source>
</evidence>
<dbReference type="EMBL" id="RCMK01001072">
    <property type="protein sequence ID" value="KAG2902890.1"/>
    <property type="molecule type" value="Genomic_DNA"/>
</dbReference>
<dbReference type="Proteomes" id="UP000697107">
    <property type="component" value="Unassembled WGS sequence"/>
</dbReference>
<protein>
    <submittedName>
        <fullName evidence="4">Uncharacterized protein</fullName>
    </submittedName>
</protein>
<reference evidence="4" key="1">
    <citation type="submission" date="2018-10" db="EMBL/GenBank/DDBJ databases">
        <title>Effector identification in a new, highly contiguous assembly of the strawberry crown rot pathogen Phytophthora cactorum.</title>
        <authorList>
            <person name="Armitage A.D."/>
            <person name="Nellist C.F."/>
            <person name="Bates H."/>
            <person name="Vickerstaff R.J."/>
            <person name="Harrison R.J."/>
        </authorList>
    </citation>
    <scope>NUCLEOTIDE SEQUENCE</scope>
    <source>
        <strain evidence="1">15-7</strain>
        <strain evidence="2">4032</strain>
        <strain evidence="3">4040</strain>
        <strain evidence="4">P415</strain>
        <strain evidence="5">P421</strain>
    </source>
</reference>
<name>A0A8T1F660_9STRA</name>
<organism evidence="4 6">
    <name type="scientific">Phytophthora cactorum</name>
    <dbReference type="NCBI Taxonomy" id="29920"/>
    <lineage>
        <taxon>Eukaryota</taxon>
        <taxon>Sar</taxon>
        <taxon>Stramenopiles</taxon>
        <taxon>Oomycota</taxon>
        <taxon>Peronosporomycetes</taxon>
        <taxon>Peronosporales</taxon>
        <taxon>Peronosporaceae</taxon>
        <taxon>Phytophthora</taxon>
    </lineage>
</organism>
<sequence length="65" mass="6665">MQKAALQAVNNFSRVAGLKLNLSKSVAIPLALPTENAGPSGSSPENCTDTEVGVIKEAAQSRLGI</sequence>
<evidence type="ECO:0000313" key="3">
    <source>
        <dbReference type="EMBL" id="KAG2902890.1"/>
    </source>
</evidence>
<dbReference type="Proteomes" id="UP000736787">
    <property type="component" value="Unassembled WGS sequence"/>
</dbReference>
<dbReference type="EMBL" id="RCMV01000821">
    <property type="protein sequence ID" value="KAG3212577.1"/>
    <property type="molecule type" value="Genomic_DNA"/>
</dbReference>
<accession>A0A8T1F660</accession>
<evidence type="ECO:0000313" key="5">
    <source>
        <dbReference type="EMBL" id="KAG3212577.1"/>
    </source>
</evidence>
<evidence type="ECO:0000313" key="4">
    <source>
        <dbReference type="EMBL" id="KAG2966086.1"/>
    </source>
</evidence>
<dbReference type="Proteomes" id="UP000760860">
    <property type="component" value="Unassembled WGS sequence"/>
</dbReference>